<evidence type="ECO:0000313" key="7">
    <source>
        <dbReference type="Proteomes" id="UP000257109"/>
    </source>
</evidence>
<dbReference type="PANTHER" id="PTHR11972">
    <property type="entry name" value="NADPH OXIDASE"/>
    <property type="match status" value="1"/>
</dbReference>
<evidence type="ECO:0000259" key="5">
    <source>
        <dbReference type="Pfam" id="PF08030"/>
    </source>
</evidence>
<dbReference type="Pfam" id="PF08030">
    <property type="entry name" value="NAD_binding_6"/>
    <property type="match status" value="1"/>
</dbReference>
<dbReference type="GO" id="GO:0016174">
    <property type="term" value="F:NAD(P)H oxidase H2O2-forming activity"/>
    <property type="evidence" value="ECO:0007669"/>
    <property type="project" value="TreeGrafter"/>
</dbReference>
<keyword evidence="7" id="KW-1185">Reference proteome</keyword>
<evidence type="ECO:0000256" key="3">
    <source>
        <dbReference type="ARBA" id="ARBA00023002"/>
    </source>
</evidence>
<dbReference type="OrthoDB" id="167398at2759"/>
<dbReference type="InterPro" id="IPR050369">
    <property type="entry name" value="RBOH/FRE"/>
</dbReference>
<evidence type="ECO:0000256" key="2">
    <source>
        <dbReference type="ARBA" id="ARBA00022827"/>
    </source>
</evidence>
<feature type="domain" description="FAD-binding 8" evidence="4">
    <location>
        <begin position="8"/>
        <end position="86"/>
    </location>
</feature>
<dbReference type="InterPro" id="IPR013112">
    <property type="entry name" value="FAD-bd_8"/>
</dbReference>
<dbReference type="SUPFAM" id="SSF52343">
    <property type="entry name" value="Ferredoxin reductase-like, C-terminal NADP-linked domain"/>
    <property type="match status" value="1"/>
</dbReference>
<reference evidence="6" key="1">
    <citation type="submission" date="2018-05" db="EMBL/GenBank/DDBJ databases">
        <title>Draft genome of Mucuna pruriens seed.</title>
        <authorList>
            <person name="Nnadi N.E."/>
            <person name="Vos R."/>
            <person name="Hasami M.H."/>
            <person name="Devisetty U.K."/>
            <person name="Aguiy J.C."/>
        </authorList>
    </citation>
    <scope>NUCLEOTIDE SEQUENCE [LARGE SCALE GENOMIC DNA]</scope>
    <source>
        <strain evidence="6">JCA_2017</strain>
    </source>
</reference>
<comment type="caution">
    <text evidence="6">The sequence shown here is derived from an EMBL/GenBank/DDBJ whole genome shotgun (WGS) entry which is preliminary data.</text>
</comment>
<dbReference type="FunFam" id="3.40.50.80:FF:000007">
    <property type="entry name" value="Respiratory burst oxidase protein A"/>
    <property type="match status" value="1"/>
</dbReference>
<dbReference type="Gene3D" id="3.40.50.80">
    <property type="entry name" value="Nucleotide-binding domain of ferredoxin-NADP reductase (FNR) module"/>
    <property type="match status" value="1"/>
</dbReference>
<dbReference type="InterPro" id="IPR013121">
    <property type="entry name" value="Fe_red_NAD-bd_6"/>
</dbReference>
<proteinExistence type="predicted"/>
<dbReference type="PANTHER" id="PTHR11972:SF153">
    <property type="entry name" value="SUPEROXIDE-GENERATING NADPH OXIDASE HEAVY CHAIN SUBUNIT A"/>
    <property type="match status" value="1"/>
</dbReference>
<keyword evidence="2" id="KW-0274">FAD</keyword>
<dbReference type="InterPro" id="IPR000778">
    <property type="entry name" value="Cyt_b245_heavy_chain"/>
</dbReference>
<protein>
    <submittedName>
        <fullName evidence="6">Respiratory burst oxidase-like protein A</fullName>
    </submittedName>
</protein>
<dbReference type="CDD" id="cd06186">
    <property type="entry name" value="NOX_Duox_like_FAD_NADP"/>
    <property type="match status" value="1"/>
</dbReference>
<organism evidence="6 7">
    <name type="scientific">Mucuna pruriens</name>
    <name type="common">Velvet bean</name>
    <name type="synonym">Dolichos pruriens</name>
    <dbReference type="NCBI Taxonomy" id="157652"/>
    <lineage>
        <taxon>Eukaryota</taxon>
        <taxon>Viridiplantae</taxon>
        <taxon>Streptophyta</taxon>
        <taxon>Embryophyta</taxon>
        <taxon>Tracheophyta</taxon>
        <taxon>Spermatophyta</taxon>
        <taxon>Magnoliopsida</taxon>
        <taxon>eudicotyledons</taxon>
        <taxon>Gunneridae</taxon>
        <taxon>Pentapetalae</taxon>
        <taxon>rosids</taxon>
        <taxon>fabids</taxon>
        <taxon>Fabales</taxon>
        <taxon>Fabaceae</taxon>
        <taxon>Papilionoideae</taxon>
        <taxon>50 kb inversion clade</taxon>
        <taxon>NPAAA clade</taxon>
        <taxon>indigoferoid/millettioid clade</taxon>
        <taxon>Phaseoleae</taxon>
        <taxon>Mucuna</taxon>
    </lineage>
</organism>
<dbReference type="EMBL" id="QJKJ01018026">
    <property type="protein sequence ID" value="RDX57928.1"/>
    <property type="molecule type" value="Genomic_DNA"/>
</dbReference>
<dbReference type="Pfam" id="PF08022">
    <property type="entry name" value="FAD_binding_8"/>
    <property type="match status" value="1"/>
</dbReference>
<dbReference type="InterPro" id="IPR017938">
    <property type="entry name" value="Riboflavin_synthase-like_b-brl"/>
</dbReference>
<dbReference type="PRINTS" id="PR00466">
    <property type="entry name" value="GP91PHOX"/>
</dbReference>
<evidence type="ECO:0000313" key="6">
    <source>
        <dbReference type="EMBL" id="RDX57928.1"/>
    </source>
</evidence>
<dbReference type="GO" id="GO:0005886">
    <property type="term" value="C:plasma membrane"/>
    <property type="evidence" value="ECO:0007669"/>
    <property type="project" value="TreeGrafter"/>
</dbReference>
<dbReference type="STRING" id="157652.A0A371DZL0"/>
<keyword evidence="1" id="KW-0285">Flavoprotein</keyword>
<dbReference type="Proteomes" id="UP000257109">
    <property type="component" value="Unassembled WGS sequence"/>
</dbReference>
<gene>
    <name evidence="6" type="primary">RBOHA</name>
    <name evidence="6" type="ORF">CR513_62795</name>
</gene>
<name>A0A371DZL0_MUCPR</name>
<dbReference type="AlphaFoldDB" id="A0A371DZL0"/>
<evidence type="ECO:0000256" key="1">
    <source>
        <dbReference type="ARBA" id="ARBA00022630"/>
    </source>
</evidence>
<dbReference type="SUPFAM" id="SSF63380">
    <property type="entry name" value="Riboflavin synthase domain-like"/>
    <property type="match status" value="1"/>
</dbReference>
<feature type="domain" description="Ferric reductase NAD binding" evidence="5">
    <location>
        <begin position="92"/>
        <end position="278"/>
    </location>
</feature>
<sequence>MVVSKNRRHPFSITSAPGDDYLSVHIRQLGDWTQELKRVFSAACEPSVAGKSGLLRADETTKKWYVMALPNFLPKLRIDGPYGAPAQDYRNYDVLLLVGLGIGATPFISILKDLLHNIVKMEELADLVSDSSRGSDLSAGSADSLSSNKISPKRKKTLKTTNAYFYWVTREQSSFDWFKGVMNEVAELDQRGVIEMHNYLTSVYEEGDARSALITMVQALNHAKNGVDIVSGTRVRTHFARPNWKKVFSKICSKHCNGRIGVFYCGAPVLAKELSKLCFEFNEKGQTKFEFHKEHF</sequence>
<keyword evidence="3" id="KW-0560">Oxidoreductase</keyword>
<accession>A0A371DZL0</accession>
<dbReference type="InterPro" id="IPR039261">
    <property type="entry name" value="FNR_nucleotide-bd"/>
</dbReference>
<evidence type="ECO:0000259" key="4">
    <source>
        <dbReference type="Pfam" id="PF08022"/>
    </source>
</evidence>
<feature type="non-terminal residue" evidence="6">
    <location>
        <position position="1"/>
    </location>
</feature>